<keyword evidence="4" id="KW-1185">Reference proteome</keyword>
<dbReference type="Gene3D" id="3.30.710.10">
    <property type="entry name" value="Potassium Channel Kv1.1, Chain A"/>
    <property type="match status" value="1"/>
</dbReference>
<evidence type="ECO:0008006" key="5">
    <source>
        <dbReference type="Google" id="ProtNLM"/>
    </source>
</evidence>
<gene>
    <name evidence="3" type="ORF">niasHS_011329</name>
</gene>
<dbReference type="Pfam" id="PF07707">
    <property type="entry name" value="BACK"/>
    <property type="match status" value="1"/>
</dbReference>
<dbReference type="AlphaFoldDB" id="A0ABD2ISE8"/>
<dbReference type="SUPFAM" id="SSF54695">
    <property type="entry name" value="POZ domain"/>
    <property type="match status" value="1"/>
</dbReference>
<comment type="caution">
    <text evidence="3">The sequence shown here is derived from an EMBL/GenBank/DDBJ whole genome shotgun (WGS) entry which is preliminary data.</text>
</comment>
<protein>
    <recommendedName>
        <fullName evidence="5">BTB domain-containing protein</fullName>
    </recommendedName>
</protein>
<dbReference type="PANTHER" id="PTHR45774:SF4">
    <property type="entry name" value="AXUNDEAD, ISOFORM F"/>
    <property type="match status" value="1"/>
</dbReference>
<proteinExistence type="predicted"/>
<dbReference type="Pfam" id="PF00651">
    <property type="entry name" value="BTB"/>
    <property type="match status" value="1"/>
</dbReference>
<accession>A0ABD2ISE8</accession>
<name>A0ABD2ISE8_HETSC</name>
<evidence type="ECO:0000259" key="2">
    <source>
        <dbReference type="Pfam" id="PF07707"/>
    </source>
</evidence>
<dbReference type="InterPro" id="IPR011333">
    <property type="entry name" value="SKP1/BTB/POZ_sf"/>
</dbReference>
<evidence type="ECO:0000313" key="4">
    <source>
        <dbReference type="Proteomes" id="UP001620645"/>
    </source>
</evidence>
<dbReference type="Proteomes" id="UP001620645">
    <property type="component" value="Unassembled WGS sequence"/>
</dbReference>
<dbReference type="InterPro" id="IPR011705">
    <property type="entry name" value="BACK"/>
</dbReference>
<dbReference type="EMBL" id="JBICCN010000295">
    <property type="protein sequence ID" value="KAL3080396.1"/>
    <property type="molecule type" value="Genomic_DNA"/>
</dbReference>
<reference evidence="3 4" key="1">
    <citation type="submission" date="2024-10" db="EMBL/GenBank/DDBJ databases">
        <authorList>
            <person name="Kim D."/>
        </authorList>
    </citation>
    <scope>NUCLEOTIDE SEQUENCE [LARGE SCALE GENOMIC DNA]</scope>
    <source>
        <strain evidence="3">Taebaek</strain>
    </source>
</reference>
<dbReference type="Gene3D" id="1.25.40.420">
    <property type="match status" value="1"/>
</dbReference>
<feature type="domain" description="BTB" evidence="1">
    <location>
        <begin position="20"/>
        <end position="68"/>
    </location>
</feature>
<evidence type="ECO:0000313" key="3">
    <source>
        <dbReference type="EMBL" id="KAL3080396.1"/>
    </source>
</evidence>
<dbReference type="InterPro" id="IPR000210">
    <property type="entry name" value="BTB/POZ_dom"/>
</dbReference>
<dbReference type="PANTHER" id="PTHR45774">
    <property type="entry name" value="BTB/POZ DOMAIN-CONTAINING"/>
    <property type="match status" value="1"/>
</dbReference>
<feature type="domain" description="BACK" evidence="2">
    <location>
        <begin position="85"/>
        <end position="148"/>
    </location>
</feature>
<organism evidence="3 4">
    <name type="scientific">Heterodera schachtii</name>
    <name type="common">Sugarbeet cyst nematode worm</name>
    <name type="synonym">Tylenchus schachtii</name>
    <dbReference type="NCBI Taxonomy" id="97005"/>
    <lineage>
        <taxon>Eukaryota</taxon>
        <taxon>Metazoa</taxon>
        <taxon>Ecdysozoa</taxon>
        <taxon>Nematoda</taxon>
        <taxon>Chromadorea</taxon>
        <taxon>Rhabditida</taxon>
        <taxon>Tylenchina</taxon>
        <taxon>Tylenchomorpha</taxon>
        <taxon>Tylenchoidea</taxon>
        <taxon>Heteroderidae</taxon>
        <taxon>Heteroderinae</taxon>
        <taxon>Heterodera</taxon>
    </lineage>
</organism>
<evidence type="ECO:0000259" key="1">
    <source>
        <dbReference type="Pfam" id="PF00651"/>
    </source>
</evidence>
<sequence>MFHCNAKKRRTQNVPANCPVVGVPDIEPAAFKIMLSFIYTDDLSALNGDNAMAVLYAAKKYNISDLVRPSLQIPISELRNVFFAYAQALIFELEDFSLKCLRYICQNALQLFGSEEFLQIDQKILCNLLESDRLFLSDEFEIWKSVISIYN</sequence>